<dbReference type="OrthoDB" id="6907396at2759"/>
<protein>
    <submittedName>
        <fullName evidence="1">Uncharacterized protein</fullName>
    </submittedName>
</protein>
<gene>
    <name evidence="1" type="ORF">BINO364_LOCUS7098</name>
</gene>
<evidence type="ECO:0000313" key="2">
    <source>
        <dbReference type="Proteomes" id="UP000838878"/>
    </source>
</evidence>
<organism evidence="1 2">
    <name type="scientific">Brenthis ino</name>
    <name type="common">lesser marbled fritillary</name>
    <dbReference type="NCBI Taxonomy" id="405034"/>
    <lineage>
        <taxon>Eukaryota</taxon>
        <taxon>Metazoa</taxon>
        <taxon>Ecdysozoa</taxon>
        <taxon>Arthropoda</taxon>
        <taxon>Hexapoda</taxon>
        <taxon>Insecta</taxon>
        <taxon>Pterygota</taxon>
        <taxon>Neoptera</taxon>
        <taxon>Endopterygota</taxon>
        <taxon>Lepidoptera</taxon>
        <taxon>Glossata</taxon>
        <taxon>Ditrysia</taxon>
        <taxon>Papilionoidea</taxon>
        <taxon>Nymphalidae</taxon>
        <taxon>Heliconiinae</taxon>
        <taxon>Argynnini</taxon>
        <taxon>Brenthis</taxon>
    </lineage>
</organism>
<proteinExistence type="predicted"/>
<keyword evidence="2" id="KW-1185">Reference proteome</keyword>
<dbReference type="Proteomes" id="UP000838878">
    <property type="component" value="Chromosome 2"/>
</dbReference>
<dbReference type="AlphaFoldDB" id="A0A8J9YAS9"/>
<name>A0A8J9YAS9_9NEOP</name>
<dbReference type="EMBL" id="OV170222">
    <property type="protein sequence ID" value="CAH0720941.1"/>
    <property type="molecule type" value="Genomic_DNA"/>
</dbReference>
<reference evidence="1" key="1">
    <citation type="submission" date="2021-12" db="EMBL/GenBank/DDBJ databases">
        <authorList>
            <person name="Martin H S."/>
        </authorList>
    </citation>
    <scope>NUCLEOTIDE SEQUENCE</scope>
</reference>
<evidence type="ECO:0000313" key="1">
    <source>
        <dbReference type="EMBL" id="CAH0720941.1"/>
    </source>
</evidence>
<feature type="non-terminal residue" evidence="1">
    <location>
        <position position="67"/>
    </location>
</feature>
<accession>A0A8J9YAS9</accession>
<sequence>MRQSASGVDWRVMRAAAAVASTARPDLASRGEDAGIGFGAIPVTKIIGTASAPQRHGATRSVRARRG</sequence>